<dbReference type="GO" id="GO:0008800">
    <property type="term" value="F:beta-lactamase activity"/>
    <property type="evidence" value="ECO:0007669"/>
    <property type="project" value="InterPro"/>
</dbReference>
<keyword evidence="3" id="KW-1185">Reference proteome</keyword>
<reference evidence="3" key="1">
    <citation type="submission" date="2017-02" db="EMBL/GenBank/DDBJ databases">
        <authorList>
            <person name="Varghese N."/>
            <person name="Submissions S."/>
        </authorList>
    </citation>
    <scope>NUCLEOTIDE SEQUENCE [LARGE SCALE GENOMIC DNA]</scope>
    <source>
        <strain evidence="3">ATCC 700200</strain>
    </source>
</reference>
<name>A0A1T4YQH1_9BACT</name>
<dbReference type="RefSeq" id="WP_176159547.1">
    <property type="nucleotide sequence ID" value="NZ_FUYE01000016.1"/>
</dbReference>
<gene>
    <name evidence="2" type="ORF">SAMN02745166_03965</name>
</gene>
<dbReference type="Pfam" id="PF13354">
    <property type="entry name" value="Beta-lactamase2"/>
    <property type="match status" value="1"/>
</dbReference>
<dbReference type="InterPro" id="IPR045155">
    <property type="entry name" value="Beta-lactam_cat"/>
</dbReference>
<feature type="domain" description="Beta-lactamase class A catalytic" evidence="1">
    <location>
        <begin position="184"/>
        <end position="273"/>
    </location>
</feature>
<sequence>MNRRRWMQGMLGLPLSLLSGCILPPLREVRRSGLVFAPAGAGNTPLMIGGAARKAAALREYQQTFLVSGAMFRFGPKPAHGREWTSRLAQGYATSKRDRRIGYAVKNLATGLYLAEHQADLLMNGCSMPKPALSATLLEARQGRLSTEEYQHIVNVCDRSINASWQAILARLTAADEQAFEAKYHLPDVPLRQNAQSARYYAEFFERCVNYRLNHGCELMLEAMRRNQYGIGHWYLPAEITYLGGKTGNYGEWQHEGLFFYYRGTPYAIVLYTGGRFALDGNYWRIGAMFGGLFREYVA</sequence>
<evidence type="ECO:0000313" key="2">
    <source>
        <dbReference type="EMBL" id="SKB04087.1"/>
    </source>
</evidence>
<proteinExistence type="predicted"/>
<protein>
    <submittedName>
        <fullName evidence="2">Beta-lactamase enzyme family protein</fullName>
    </submittedName>
</protein>
<dbReference type="EMBL" id="FUYE01000016">
    <property type="protein sequence ID" value="SKB04087.1"/>
    <property type="molecule type" value="Genomic_DNA"/>
</dbReference>
<dbReference type="PROSITE" id="PS51257">
    <property type="entry name" value="PROKAR_LIPOPROTEIN"/>
    <property type="match status" value="1"/>
</dbReference>
<dbReference type="Proteomes" id="UP000190774">
    <property type="component" value="Unassembled WGS sequence"/>
</dbReference>
<dbReference type="SUPFAM" id="SSF56601">
    <property type="entry name" value="beta-lactamase/transpeptidase-like"/>
    <property type="match status" value="1"/>
</dbReference>
<accession>A0A1T4YQH1</accession>
<evidence type="ECO:0000259" key="1">
    <source>
        <dbReference type="Pfam" id="PF13354"/>
    </source>
</evidence>
<dbReference type="GO" id="GO:0030655">
    <property type="term" value="P:beta-lactam antibiotic catabolic process"/>
    <property type="evidence" value="ECO:0007669"/>
    <property type="project" value="InterPro"/>
</dbReference>
<evidence type="ECO:0000313" key="3">
    <source>
        <dbReference type="Proteomes" id="UP000190774"/>
    </source>
</evidence>
<dbReference type="AlphaFoldDB" id="A0A1T4YQH1"/>
<dbReference type="Gene3D" id="3.40.710.10">
    <property type="entry name" value="DD-peptidase/beta-lactamase superfamily"/>
    <property type="match status" value="1"/>
</dbReference>
<dbReference type="InterPro" id="IPR012338">
    <property type="entry name" value="Beta-lactam/transpept-like"/>
</dbReference>
<organism evidence="2 3">
    <name type="scientific">Prosthecobacter debontii</name>
    <dbReference type="NCBI Taxonomy" id="48467"/>
    <lineage>
        <taxon>Bacteria</taxon>
        <taxon>Pseudomonadati</taxon>
        <taxon>Verrucomicrobiota</taxon>
        <taxon>Verrucomicrobiia</taxon>
        <taxon>Verrucomicrobiales</taxon>
        <taxon>Verrucomicrobiaceae</taxon>
        <taxon>Prosthecobacter</taxon>
    </lineage>
</organism>